<organism evidence="2 3">
    <name type="scientific">Undibacterium pigrum</name>
    <dbReference type="NCBI Taxonomy" id="401470"/>
    <lineage>
        <taxon>Bacteria</taxon>
        <taxon>Pseudomonadati</taxon>
        <taxon>Pseudomonadota</taxon>
        <taxon>Betaproteobacteria</taxon>
        <taxon>Burkholderiales</taxon>
        <taxon>Oxalobacteraceae</taxon>
        <taxon>Undibacterium</taxon>
    </lineage>
</organism>
<gene>
    <name evidence="2" type="ORF">DFR42_1011369</name>
</gene>
<protein>
    <submittedName>
        <fullName evidence="2">Uncharacterized protein</fullName>
    </submittedName>
</protein>
<dbReference type="RefSeq" id="WP_110254103.1">
    <property type="nucleotide sequence ID" value="NZ_QJKB01000001.1"/>
</dbReference>
<dbReference type="OrthoDB" id="8756340at2"/>
<dbReference type="AlphaFoldDB" id="A0A318JFG5"/>
<reference evidence="2 3" key="1">
    <citation type="submission" date="2018-05" db="EMBL/GenBank/DDBJ databases">
        <title>Genomic Encyclopedia of Type Strains, Phase IV (KMG-IV): sequencing the most valuable type-strain genomes for metagenomic binning, comparative biology and taxonomic classification.</title>
        <authorList>
            <person name="Goeker M."/>
        </authorList>
    </citation>
    <scope>NUCLEOTIDE SEQUENCE [LARGE SCALE GENOMIC DNA]</scope>
    <source>
        <strain evidence="2 3">DSM 19792</strain>
    </source>
</reference>
<evidence type="ECO:0000256" key="1">
    <source>
        <dbReference type="SAM" id="MobiDB-lite"/>
    </source>
</evidence>
<accession>A0A318JFG5</accession>
<dbReference type="EMBL" id="QJKB01000001">
    <property type="protein sequence ID" value="PXX47771.1"/>
    <property type="molecule type" value="Genomic_DNA"/>
</dbReference>
<keyword evidence="3" id="KW-1185">Reference proteome</keyword>
<evidence type="ECO:0000313" key="3">
    <source>
        <dbReference type="Proteomes" id="UP000247792"/>
    </source>
</evidence>
<sequence length="112" mass="12564">MMTASAHLLSQQQDTYSERRNARAPDFILMQLDPRDVIEGVLLEEGFQSEDAPSAGHMREHCPHCSGVQLQLILRYKFVKRSHLFCSSCTRCYDALYPDGTSALALSAMSLV</sequence>
<dbReference type="Proteomes" id="UP000247792">
    <property type="component" value="Unassembled WGS sequence"/>
</dbReference>
<feature type="region of interest" description="Disordered" evidence="1">
    <location>
        <begin position="1"/>
        <end position="20"/>
    </location>
</feature>
<name>A0A318JFG5_9BURK</name>
<comment type="caution">
    <text evidence="2">The sequence shown here is derived from an EMBL/GenBank/DDBJ whole genome shotgun (WGS) entry which is preliminary data.</text>
</comment>
<proteinExistence type="predicted"/>
<evidence type="ECO:0000313" key="2">
    <source>
        <dbReference type="EMBL" id="PXX47771.1"/>
    </source>
</evidence>